<keyword evidence="2" id="KW-1185">Reference proteome</keyword>
<evidence type="ECO:0000313" key="2">
    <source>
        <dbReference type="Proteomes" id="UP000187203"/>
    </source>
</evidence>
<evidence type="ECO:0000313" key="1">
    <source>
        <dbReference type="EMBL" id="OMO58051.1"/>
    </source>
</evidence>
<gene>
    <name evidence="1" type="ORF">COLO4_34902</name>
</gene>
<comment type="caution">
    <text evidence="1">The sequence shown here is derived from an EMBL/GenBank/DDBJ whole genome shotgun (WGS) entry which is preliminary data.</text>
</comment>
<dbReference type="EMBL" id="AWUE01022460">
    <property type="protein sequence ID" value="OMO58051.1"/>
    <property type="molecule type" value="Genomic_DNA"/>
</dbReference>
<organism evidence="1 2">
    <name type="scientific">Corchorus olitorius</name>
    <dbReference type="NCBI Taxonomy" id="93759"/>
    <lineage>
        <taxon>Eukaryota</taxon>
        <taxon>Viridiplantae</taxon>
        <taxon>Streptophyta</taxon>
        <taxon>Embryophyta</taxon>
        <taxon>Tracheophyta</taxon>
        <taxon>Spermatophyta</taxon>
        <taxon>Magnoliopsida</taxon>
        <taxon>eudicotyledons</taxon>
        <taxon>Gunneridae</taxon>
        <taxon>Pentapetalae</taxon>
        <taxon>rosids</taxon>
        <taxon>malvids</taxon>
        <taxon>Malvales</taxon>
        <taxon>Malvaceae</taxon>
        <taxon>Grewioideae</taxon>
        <taxon>Apeibeae</taxon>
        <taxon>Corchorus</taxon>
    </lineage>
</organism>
<accession>A0A1R3GJ06</accession>
<sequence length="112" mass="12536">MDIRNWCNSGCKTVCLGQGYHEVGAAVVDSPSSSAATCGGSNKLNWKVIWMKIKKEKRKMLESPAQQVPYDPYTYSQNFDQGFAWDEPDSLSRSFSMRFADPSSVFLRKAAV</sequence>
<protein>
    <submittedName>
        <fullName evidence="1">Uncharacterized protein</fullName>
    </submittedName>
</protein>
<dbReference type="PANTHER" id="PTHR33168">
    <property type="entry name" value="STRESS INDUCED PROTEIN-RELATED"/>
    <property type="match status" value="1"/>
</dbReference>
<name>A0A1R3GJ06_9ROSI</name>
<dbReference type="Proteomes" id="UP000187203">
    <property type="component" value="Unassembled WGS sequence"/>
</dbReference>
<dbReference type="STRING" id="93759.A0A1R3GJ06"/>
<proteinExistence type="predicted"/>
<dbReference type="OrthoDB" id="1688035at2759"/>
<reference evidence="2" key="1">
    <citation type="submission" date="2013-09" db="EMBL/GenBank/DDBJ databases">
        <title>Corchorus olitorius genome sequencing.</title>
        <authorList>
            <person name="Alam M."/>
            <person name="Haque M.S."/>
            <person name="Islam M.S."/>
            <person name="Emdad E.M."/>
            <person name="Islam M.M."/>
            <person name="Ahmed B."/>
            <person name="Halim A."/>
            <person name="Hossen Q.M.M."/>
            <person name="Hossain M.Z."/>
            <person name="Ahmed R."/>
            <person name="Khan M.M."/>
            <person name="Islam R."/>
            <person name="Rashid M.M."/>
            <person name="Khan S.A."/>
            <person name="Rahman M.S."/>
            <person name="Alam M."/>
            <person name="Yahiya A.S."/>
            <person name="Khan M.S."/>
            <person name="Azam M.S."/>
            <person name="Haque T."/>
            <person name="Lashkar M.Z.H."/>
            <person name="Akhand A.I."/>
            <person name="Morshed G."/>
            <person name="Roy S."/>
            <person name="Uddin K.S."/>
            <person name="Rabeya T."/>
            <person name="Hossain A.S."/>
            <person name="Chowdhury A."/>
            <person name="Snigdha A.R."/>
            <person name="Mortoza M.S."/>
            <person name="Matin S.A."/>
            <person name="Hoque S.M.E."/>
            <person name="Islam M.K."/>
            <person name="Roy D.K."/>
            <person name="Haider R."/>
            <person name="Moosa M.M."/>
            <person name="Elias S.M."/>
            <person name="Hasan A.M."/>
            <person name="Jahan S."/>
            <person name="Shafiuddin M."/>
            <person name="Mahmood N."/>
            <person name="Shommy N.S."/>
        </authorList>
    </citation>
    <scope>NUCLEOTIDE SEQUENCE [LARGE SCALE GENOMIC DNA]</scope>
    <source>
        <strain evidence="2">cv. O-4</strain>
    </source>
</reference>
<dbReference type="AlphaFoldDB" id="A0A1R3GJ06"/>